<evidence type="ECO:0000256" key="5">
    <source>
        <dbReference type="ARBA" id="ARBA00022741"/>
    </source>
</evidence>
<dbReference type="CDD" id="cd18567">
    <property type="entry name" value="ABC_6TM_CvaB_RaxB_like"/>
    <property type="match status" value="1"/>
</dbReference>
<dbReference type="PROSITE" id="PS50990">
    <property type="entry name" value="PEPTIDASE_C39"/>
    <property type="match status" value="1"/>
</dbReference>
<evidence type="ECO:0000256" key="2">
    <source>
        <dbReference type="ARBA" id="ARBA00022448"/>
    </source>
</evidence>
<keyword evidence="8 9" id="KW-0472">Membrane</keyword>
<feature type="transmembrane region" description="Helical" evidence="9">
    <location>
        <begin position="199"/>
        <end position="223"/>
    </location>
</feature>
<evidence type="ECO:0000256" key="1">
    <source>
        <dbReference type="ARBA" id="ARBA00004651"/>
    </source>
</evidence>
<evidence type="ECO:0000313" key="14">
    <source>
        <dbReference type="Proteomes" id="UP000023435"/>
    </source>
</evidence>
<dbReference type="AlphaFoldDB" id="A0A108UBR3"/>
<gene>
    <name evidence="13" type="ORF">AZ78_3794</name>
</gene>
<keyword evidence="7 9" id="KW-1133">Transmembrane helix</keyword>
<dbReference type="RefSeq" id="WP_036113540.1">
    <property type="nucleotide sequence ID" value="NZ_JAJA02000001.1"/>
</dbReference>
<dbReference type="GO" id="GO:0016887">
    <property type="term" value="F:ATP hydrolysis activity"/>
    <property type="evidence" value="ECO:0007669"/>
    <property type="project" value="InterPro"/>
</dbReference>
<keyword evidence="3" id="KW-1003">Cell membrane</keyword>
<dbReference type="Pfam" id="PF00005">
    <property type="entry name" value="ABC_tran"/>
    <property type="match status" value="1"/>
</dbReference>
<dbReference type="InterPro" id="IPR036640">
    <property type="entry name" value="ABC1_TM_sf"/>
</dbReference>
<dbReference type="EMBL" id="JAJA02000001">
    <property type="protein sequence ID" value="KWS06239.1"/>
    <property type="molecule type" value="Genomic_DNA"/>
</dbReference>
<dbReference type="InterPro" id="IPR039421">
    <property type="entry name" value="Type_1_exporter"/>
</dbReference>
<feature type="transmembrane region" description="Helical" evidence="9">
    <location>
        <begin position="399"/>
        <end position="424"/>
    </location>
</feature>
<dbReference type="Proteomes" id="UP000023435">
    <property type="component" value="Unassembled WGS sequence"/>
</dbReference>
<dbReference type="Gene3D" id="1.20.1560.10">
    <property type="entry name" value="ABC transporter type 1, transmembrane domain"/>
    <property type="match status" value="1"/>
</dbReference>
<dbReference type="GO" id="GO:0008234">
    <property type="term" value="F:cysteine-type peptidase activity"/>
    <property type="evidence" value="ECO:0007669"/>
    <property type="project" value="InterPro"/>
</dbReference>
<evidence type="ECO:0000256" key="7">
    <source>
        <dbReference type="ARBA" id="ARBA00022989"/>
    </source>
</evidence>
<feature type="domain" description="Peptidase C39" evidence="12">
    <location>
        <begin position="11"/>
        <end position="131"/>
    </location>
</feature>
<evidence type="ECO:0000259" key="12">
    <source>
        <dbReference type="PROSITE" id="PS50990"/>
    </source>
</evidence>
<dbReference type="GO" id="GO:0140359">
    <property type="term" value="F:ABC-type transporter activity"/>
    <property type="evidence" value="ECO:0007669"/>
    <property type="project" value="InterPro"/>
</dbReference>
<dbReference type="SUPFAM" id="SSF90123">
    <property type="entry name" value="ABC transporter transmembrane region"/>
    <property type="match status" value="1"/>
</dbReference>
<dbReference type="InterPro" id="IPR005074">
    <property type="entry name" value="Peptidase_C39"/>
</dbReference>
<dbReference type="Gene3D" id="3.90.70.10">
    <property type="entry name" value="Cysteine proteinases"/>
    <property type="match status" value="1"/>
</dbReference>
<name>A0A108UBR3_9GAMM</name>
<dbReference type="InterPro" id="IPR003593">
    <property type="entry name" value="AAA+_ATPase"/>
</dbReference>
<evidence type="ECO:0000256" key="9">
    <source>
        <dbReference type="SAM" id="Phobius"/>
    </source>
</evidence>
<feature type="transmembrane region" description="Helical" evidence="9">
    <location>
        <begin position="277"/>
        <end position="297"/>
    </location>
</feature>
<dbReference type="InterPro" id="IPR017871">
    <property type="entry name" value="ABC_transporter-like_CS"/>
</dbReference>
<protein>
    <submittedName>
        <fullName evidence="13">Colicin V secretion ABC transporter ATP-binding protein</fullName>
    </submittedName>
</protein>
<proteinExistence type="predicted"/>
<feature type="transmembrane region" description="Helical" evidence="9">
    <location>
        <begin position="165"/>
        <end position="187"/>
    </location>
</feature>
<reference evidence="13 14" key="1">
    <citation type="journal article" date="2014" name="Genome Announc.">
        <title>Draft Genome Sequence of Lysobacter capsici AZ78, a Bacterium Antagonistic to Plant-Pathogenic Oomycetes.</title>
        <authorList>
            <person name="Puopolo G."/>
            <person name="Sonego P."/>
            <person name="Engelen K."/>
            <person name="Pertot I."/>
        </authorList>
    </citation>
    <scope>NUCLEOTIDE SEQUENCE [LARGE SCALE GENOMIC DNA]</scope>
    <source>
        <strain evidence="13 14">AZ78</strain>
    </source>
</reference>
<dbReference type="GO" id="GO:0006508">
    <property type="term" value="P:proteolysis"/>
    <property type="evidence" value="ECO:0007669"/>
    <property type="project" value="InterPro"/>
</dbReference>
<keyword evidence="4 9" id="KW-0812">Transmembrane</keyword>
<feature type="domain" description="ABC transmembrane type-1" evidence="11">
    <location>
        <begin position="165"/>
        <end position="444"/>
    </location>
</feature>
<dbReference type="GO" id="GO:0034040">
    <property type="term" value="F:ATPase-coupled lipid transmembrane transporter activity"/>
    <property type="evidence" value="ECO:0007669"/>
    <property type="project" value="TreeGrafter"/>
</dbReference>
<dbReference type="CDD" id="cd02419">
    <property type="entry name" value="Peptidase_C39C"/>
    <property type="match status" value="1"/>
</dbReference>
<dbReference type="InterPro" id="IPR003439">
    <property type="entry name" value="ABC_transporter-like_ATP-bd"/>
</dbReference>
<keyword evidence="14" id="KW-1185">Reference proteome</keyword>
<sequence length="718" mass="78600">MSRTRALPVIQQNELAECGLACLAMIAIHHGHDIDLASLRRRFPVSPRGATLARLIKIAGALGFDTRPLRAEIEHLADLQLPCVLHWDLNHFVVLKRIARGRAELHDPTRGAVSLPLAEFGRHYTGIALELSRKPDFAPMRERQRLSLRGLAGHIVGLRRAGLQILALALSLEGFTLLLPLAMQWVIDRVLVSGDVELLHLLGIGFLTVVLFQSAITAMRGWLIADLGASLNSQWLANLFGHLMRLPLDFFEKRHVGGVMSRFVSVQAIQQTLTGSFVESLLDGLTVVLVLGLLLFYSPPLTALVLAAFALYAGLRWLAFRRLRRLKEEQLIQVAQQQSLLIESIQGVQTIKLGNKQDERRARIANASVEVANREAAISRTTAVFSALSKLVFGAQRVLLIWICAWLTLQGRFTAGMMVVFVAYADLFATRTGSLIDKLVDLRLLGLHGQRIADIALEAPEPHVHSDYAGPAPRPRIELQGVSFRYAADEPWILRDCSFSIEAGESVAIVGPSGCGKTTLAKLILGLLQPSSGTIRIGGVDIQRYGLAAYRELFGAVMQEDVLFAGSIAQNIAFFDPAASSERIEAAARAARIHADIAGMAMGYETLVGDLGSSLSGGQKQRVLLARALYQQPAILLLDEATSHLDVAREHEINREISSLRITRIVIAHRPDTIRSADRVIALRDGVSESIANKEIPSSIVSRIHDETAMAMGKTRLS</sequence>
<keyword evidence="5" id="KW-0547">Nucleotide-binding</keyword>
<evidence type="ECO:0000256" key="6">
    <source>
        <dbReference type="ARBA" id="ARBA00022840"/>
    </source>
</evidence>
<evidence type="ECO:0000256" key="8">
    <source>
        <dbReference type="ARBA" id="ARBA00023136"/>
    </source>
</evidence>
<keyword evidence="6 13" id="KW-0067">ATP-binding</keyword>
<evidence type="ECO:0000259" key="10">
    <source>
        <dbReference type="PROSITE" id="PS50893"/>
    </source>
</evidence>
<feature type="domain" description="ABC transporter" evidence="10">
    <location>
        <begin position="477"/>
        <end position="710"/>
    </location>
</feature>
<dbReference type="PROSITE" id="PS00211">
    <property type="entry name" value="ABC_TRANSPORTER_1"/>
    <property type="match status" value="1"/>
</dbReference>
<keyword evidence="2" id="KW-0813">Transport</keyword>
<comment type="caution">
    <text evidence="13">The sequence shown here is derived from an EMBL/GenBank/DDBJ whole genome shotgun (WGS) entry which is preliminary data.</text>
</comment>
<feature type="transmembrane region" description="Helical" evidence="9">
    <location>
        <begin position="303"/>
        <end position="320"/>
    </location>
</feature>
<dbReference type="InterPro" id="IPR011527">
    <property type="entry name" value="ABC1_TM_dom"/>
</dbReference>
<dbReference type="PROSITE" id="PS50929">
    <property type="entry name" value="ABC_TM1F"/>
    <property type="match status" value="1"/>
</dbReference>
<dbReference type="InterPro" id="IPR027417">
    <property type="entry name" value="P-loop_NTPase"/>
</dbReference>
<evidence type="ECO:0000256" key="3">
    <source>
        <dbReference type="ARBA" id="ARBA00022475"/>
    </source>
</evidence>
<accession>A0A108UBR3</accession>
<dbReference type="FunFam" id="3.40.50.300:FF:000299">
    <property type="entry name" value="ABC transporter ATP-binding protein/permease"/>
    <property type="match status" value="1"/>
</dbReference>
<dbReference type="SUPFAM" id="SSF52540">
    <property type="entry name" value="P-loop containing nucleoside triphosphate hydrolases"/>
    <property type="match status" value="1"/>
</dbReference>
<dbReference type="Pfam" id="PF00664">
    <property type="entry name" value="ABC_membrane"/>
    <property type="match status" value="1"/>
</dbReference>
<evidence type="ECO:0000256" key="4">
    <source>
        <dbReference type="ARBA" id="ARBA00022692"/>
    </source>
</evidence>
<dbReference type="SMART" id="SM00382">
    <property type="entry name" value="AAA"/>
    <property type="match status" value="1"/>
</dbReference>
<evidence type="ECO:0000313" key="13">
    <source>
        <dbReference type="EMBL" id="KWS06239.1"/>
    </source>
</evidence>
<evidence type="ECO:0000259" key="11">
    <source>
        <dbReference type="PROSITE" id="PS50929"/>
    </source>
</evidence>
<dbReference type="PANTHER" id="PTHR24221:SF606">
    <property type="entry name" value="COLICIN V SECRETION-PROCESSING ATP-BINDING PROTEIN"/>
    <property type="match status" value="1"/>
</dbReference>
<dbReference type="Pfam" id="PF03412">
    <property type="entry name" value="Peptidase_C39"/>
    <property type="match status" value="1"/>
</dbReference>
<dbReference type="GO" id="GO:0005886">
    <property type="term" value="C:plasma membrane"/>
    <property type="evidence" value="ECO:0007669"/>
    <property type="project" value="UniProtKB-SubCell"/>
</dbReference>
<dbReference type="PROSITE" id="PS50893">
    <property type="entry name" value="ABC_TRANSPORTER_2"/>
    <property type="match status" value="1"/>
</dbReference>
<dbReference type="InterPro" id="IPR033838">
    <property type="entry name" value="CvaB_peptidase"/>
</dbReference>
<comment type="subcellular location">
    <subcellularLocation>
        <location evidence="1">Cell membrane</location>
        <topology evidence="1">Multi-pass membrane protein</topology>
    </subcellularLocation>
</comment>
<dbReference type="PANTHER" id="PTHR24221">
    <property type="entry name" value="ATP-BINDING CASSETTE SUB-FAMILY B"/>
    <property type="match status" value="1"/>
</dbReference>
<dbReference type="CDD" id="cd03246">
    <property type="entry name" value="ABCC_Protease_Secretion"/>
    <property type="match status" value="1"/>
</dbReference>
<dbReference type="Gene3D" id="3.40.50.300">
    <property type="entry name" value="P-loop containing nucleotide triphosphate hydrolases"/>
    <property type="match status" value="1"/>
</dbReference>
<dbReference type="GO" id="GO:0005524">
    <property type="term" value="F:ATP binding"/>
    <property type="evidence" value="ECO:0007669"/>
    <property type="project" value="UniProtKB-KW"/>
</dbReference>
<organism evidence="13 14">
    <name type="scientific">Lysobacter capsici AZ78</name>
    <dbReference type="NCBI Taxonomy" id="1444315"/>
    <lineage>
        <taxon>Bacteria</taxon>
        <taxon>Pseudomonadati</taxon>
        <taxon>Pseudomonadota</taxon>
        <taxon>Gammaproteobacteria</taxon>
        <taxon>Lysobacterales</taxon>
        <taxon>Lysobacteraceae</taxon>
        <taxon>Lysobacter</taxon>
    </lineage>
</organism>